<dbReference type="STRING" id="1121927.GOHSU_43_00240"/>
<organism evidence="5 6">
    <name type="scientific">Gordonia hirsuta DSM 44140 = NBRC 16056</name>
    <dbReference type="NCBI Taxonomy" id="1121927"/>
    <lineage>
        <taxon>Bacteria</taxon>
        <taxon>Bacillati</taxon>
        <taxon>Actinomycetota</taxon>
        <taxon>Actinomycetes</taxon>
        <taxon>Mycobacteriales</taxon>
        <taxon>Gordoniaceae</taxon>
        <taxon>Gordonia</taxon>
    </lineage>
</organism>
<reference evidence="5 6" key="1">
    <citation type="submission" date="2012-12" db="EMBL/GenBank/DDBJ databases">
        <title>Whole genome shotgun sequence of Gordonia hirsuta NBRC 16056.</title>
        <authorList>
            <person name="Isaki-Nakamura S."/>
            <person name="Hosoyama A."/>
            <person name="Tsuchikane K."/>
            <person name="Katsumata H."/>
            <person name="Baba S."/>
            <person name="Yamazaki S."/>
            <person name="Fujita N."/>
        </authorList>
    </citation>
    <scope>NUCLEOTIDE SEQUENCE [LARGE SCALE GENOMIC DNA]</scope>
    <source>
        <strain evidence="5 6">NBRC 16056</strain>
    </source>
</reference>
<evidence type="ECO:0000256" key="1">
    <source>
        <dbReference type="ARBA" id="ARBA00006484"/>
    </source>
</evidence>
<dbReference type="InterPro" id="IPR051122">
    <property type="entry name" value="SDR_DHRS6-like"/>
</dbReference>
<feature type="compositionally biased region" description="Polar residues" evidence="4">
    <location>
        <begin position="230"/>
        <end position="240"/>
    </location>
</feature>
<dbReference type="InterPro" id="IPR002347">
    <property type="entry name" value="SDR_fam"/>
</dbReference>
<sequence length="240" mass="24568">MTDPTTPFAGHTVLVTGGTSGIGAATAEHVARLGATVHAVGLGADAAGFPDGLDITATELDVTDRPKVDEFFDRLTELDVLVPAAGVTLGEAELTPDGFDKVIAINLLAVQYFAYKSAPLLARSGRGTIVTLASMLSTFGSADGPGYAASKGAVVQLTKSLAQLHAGSGIRCNAVAPGWIETPLLESVQTVAPEVYTGLLARTPLGVSAHRSKSPRPSPSSPVRTRPSSQASYCRSTAAI</sequence>
<dbReference type="Proteomes" id="UP000053405">
    <property type="component" value="Unassembled WGS sequence"/>
</dbReference>
<accession>L7LBS7</accession>
<keyword evidence="2" id="KW-0560">Oxidoreductase</keyword>
<dbReference type="PROSITE" id="PS00061">
    <property type="entry name" value="ADH_SHORT"/>
    <property type="match status" value="1"/>
</dbReference>
<dbReference type="InterPro" id="IPR020904">
    <property type="entry name" value="Sc_DH/Rdtase_CS"/>
</dbReference>
<keyword evidence="6" id="KW-1185">Reference proteome</keyword>
<name>L7LBS7_9ACTN</name>
<dbReference type="Gene3D" id="3.40.50.720">
    <property type="entry name" value="NAD(P)-binding Rossmann-like Domain"/>
    <property type="match status" value="1"/>
</dbReference>
<feature type="region of interest" description="Disordered" evidence="4">
    <location>
        <begin position="207"/>
        <end position="240"/>
    </location>
</feature>
<dbReference type="PANTHER" id="PTHR43477">
    <property type="entry name" value="DIHYDROANTICAPSIN 7-DEHYDROGENASE"/>
    <property type="match status" value="1"/>
</dbReference>
<evidence type="ECO:0000313" key="5">
    <source>
        <dbReference type="EMBL" id="GAC58580.1"/>
    </source>
</evidence>
<dbReference type="AlphaFoldDB" id="L7LBS7"/>
<dbReference type="InterPro" id="IPR036291">
    <property type="entry name" value="NAD(P)-bd_dom_sf"/>
</dbReference>
<dbReference type="PRINTS" id="PR00081">
    <property type="entry name" value="GDHRDH"/>
</dbReference>
<dbReference type="PANTHER" id="PTHR43477:SF1">
    <property type="entry name" value="DIHYDROANTICAPSIN 7-DEHYDROGENASE"/>
    <property type="match status" value="1"/>
</dbReference>
<comment type="similarity">
    <text evidence="1 3">Belongs to the short-chain dehydrogenases/reductases (SDR) family.</text>
</comment>
<protein>
    <submittedName>
        <fullName evidence="5">Putative oxidoreductase</fullName>
    </submittedName>
</protein>
<evidence type="ECO:0000256" key="2">
    <source>
        <dbReference type="ARBA" id="ARBA00023002"/>
    </source>
</evidence>
<dbReference type="eggNOG" id="COG1028">
    <property type="taxonomic scope" value="Bacteria"/>
</dbReference>
<dbReference type="PRINTS" id="PR00080">
    <property type="entry name" value="SDRFAMILY"/>
</dbReference>
<dbReference type="GO" id="GO:0016491">
    <property type="term" value="F:oxidoreductase activity"/>
    <property type="evidence" value="ECO:0007669"/>
    <property type="project" value="UniProtKB-KW"/>
</dbReference>
<proteinExistence type="inferred from homology"/>
<comment type="caution">
    <text evidence="5">The sequence shown here is derived from an EMBL/GenBank/DDBJ whole genome shotgun (WGS) entry which is preliminary data.</text>
</comment>
<dbReference type="EMBL" id="BANT01000043">
    <property type="protein sequence ID" value="GAC58580.1"/>
    <property type="molecule type" value="Genomic_DNA"/>
</dbReference>
<dbReference type="Pfam" id="PF00106">
    <property type="entry name" value="adh_short"/>
    <property type="match status" value="1"/>
</dbReference>
<evidence type="ECO:0000256" key="4">
    <source>
        <dbReference type="SAM" id="MobiDB-lite"/>
    </source>
</evidence>
<dbReference type="CDD" id="cd05233">
    <property type="entry name" value="SDR_c"/>
    <property type="match status" value="1"/>
</dbReference>
<gene>
    <name evidence="5" type="ORF">GOHSU_43_00240</name>
</gene>
<dbReference type="SUPFAM" id="SSF51735">
    <property type="entry name" value="NAD(P)-binding Rossmann-fold domains"/>
    <property type="match status" value="1"/>
</dbReference>
<evidence type="ECO:0000256" key="3">
    <source>
        <dbReference type="RuleBase" id="RU000363"/>
    </source>
</evidence>
<evidence type="ECO:0000313" key="6">
    <source>
        <dbReference type="Proteomes" id="UP000053405"/>
    </source>
</evidence>